<organism evidence="1">
    <name type="scientific">marine metagenome</name>
    <dbReference type="NCBI Taxonomy" id="408172"/>
    <lineage>
        <taxon>unclassified sequences</taxon>
        <taxon>metagenomes</taxon>
        <taxon>ecological metagenomes</taxon>
    </lineage>
</organism>
<dbReference type="InterPro" id="IPR046249">
    <property type="entry name" value="DUF6282"/>
</dbReference>
<proteinExistence type="predicted"/>
<gene>
    <name evidence="1" type="ORF">METZ01_LOCUS152643</name>
</gene>
<accession>A0A382AEF8</accession>
<evidence type="ECO:0000313" key="1">
    <source>
        <dbReference type="EMBL" id="SVA99789.1"/>
    </source>
</evidence>
<reference evidence="1" key="1">
    <citation type="submission" date="2018-05" db="EMBL/GenBank/DDBJ databases">
        <authorList>
            <person name="Lanie J.A."/>
            <person name="Ng W.-L."/>
            <person name="Kazmierczak K.M."/>
            <person name="Andrzejewski T.M."/>
            <person name="Davidsen T.M."/>
            <person name="Wayne K.J."/>
            <person name="Tettelin H."/>
            <person name="Glass J.I."/>
            <person name="Rusch D."/>
            <person name="Podicherti R."/>
            <person name="Tsui H.-C.T."/>
            <person name="Winkler M.E."/>
        </authorList>
    </citation>
    <scope>NUCLEOTIDE SEQUENCE</scope>
</reference>
<evidence type="ECO:0008006" key="2">
    <source>
        <dbReference type="Google" id="ProtNLM"/>
    </source>
</evidence>
<dbReference type="Pfam" id="PF19799">
    <property type="entry name" value="DUF6282"/>
    <property type="match status" value="1"/>
</dbReference>
<protein>
    <recommendedName>
        <fullName evidence="2">Amidohydrolase-related domain-containing protein</fullName>
    </recommendedName>
</protein>
<sequence>MDFVELDGAVDLHIHSFPCVFQRRIDDREAAQAASDRGMAAIVLKSHHESTVSRAYLLQPEFPDMKIFGGVVLNQFVGGINPAAAEVALRLGAKEVWMPTIDAAHHVEVHGVRGGYDVQTSDSEFVWGDPISAVKDGKVTNEALTVLELIGKYEAILGTAHLSLEEISLLVPAAHERGVKKILITHPYFRVPAGMNAEFLKEMIQYGAIAEFGYCTISPMWAYVNLQFTKDVMDDIGYDNCVVMSDTGQSHNPLPPEAVWLYAQGLSEKGVSPRNIEKLIKDTPKGLLSL</sequence>
<dbReference type="SUPFAM" id="SSF51556">
    <property type="entry name" value="Metallo-dependent hydrolases"/>
    <property type="match status" value="1"/>
</dbReference>
<dbReference type="AlphaFoldDB" id="A0A382AEF8"/>
<dbReference type="InterPro" id="IPR032466">
    <property type="entry name" value="Metal_Hydrolase"/>
</dbReference>
<dbReference type="EMBL" id="UINC01025004">
    <property type="protein sequence ID" value="SVA99789.1"/>
    <property type="molecule type" value="Genomic_DNA"/>
</dbReference>
<name>A0A382AEF8_9ZZZZ</name>